<gene>
    <name evidence="14" type="ORF">ENN90_04380</name>
</gene>
<evidence type="ECO:0000256" key="5">
    <source>
        <dbReference type="ARBA" id="ARBA00022723"/>
    </source>
</evidence>
<dbReference type="Proteomes" id="UP000886047">
    <property type="component" value="Unassembled WGS sequence"/>
</dbReference>
<dbReference type="GO" id="GO:0006221">
    <property type="term" value="P:pyrimidine nucleotide biosynthetic process"/>
    <property type="evidence" value="ECO:0007669"/>
    <property type="project" value="InterPro"/>
</dbReference>
<evidence type="ECO:0000256" key="1">
    <source>
        <dbReference type="ARBA" id="ARBA00006422"/>
    </source>
</evidence>
<dbReference type="EMBL" id="DSDK01000242">
    <property type="protein sequence ID" value="HDR50844.1"/>
    <property type="molecule type" value="Genomic_DNA"/>
</dbReference>
<dbReference type="Gene3D" id="2.40.30.10">
    <property type="entry name" value="Translation factors"/>
    <property type="match status" value="1"/>
</dbReference>
<evidence type="ECO:0000256" key="7">
    <source>
        <dbReference type="ARBA" id="ARBA00022982"/>
    </source>
</evidence>
<keyword evidence="8 12" id="KW-0408">Iron</keyword>
<dbReference type="InterPro" id="IPR037117">
    <property type="entry name" value="Dihydroorotate_DH_ele_sf"/>
</dbReference>
<feature type="binding site" evidence="12">
    <location>
        <position position="233"/>
    </location>
    <ligand>
        <name>[2Fe-2S] cluster</name>
        <dbReference type="ChEBI" id="CHEBI:190135"/>
    </ligand>
</feature>
<evidence type="ECO:0000256" key="11">
    <source>
        <dbReference type="PIRSR" id="PIRSR006816-1"/>
    </source>
</evidence>
<evidence type="ECO:0000256" key="3">
    <source>
        <dbReference type="ARBA" id="ARBA00022630"/>
    </source>
</evidence>
<sequence>MGKKSVSTFVVAENIPLNPTNYLIRLKSPHPLPVIKPGQFVNVDINNTSEIFLRRPFSVFEVDYAQNVLSIIVKILGRGSKKLTEAKSGDPISLIYPLGKHFTYPEKGEKILAVGGGSGLAPMLFLARESGLPARNVDIVIGARSAADHVDTTAYTVFGNIHLTTEDGSLGTKGFVTDHPLLRANLENYNRIYACGPDGMMRAVAGKAKAAGVFCEVSLENLMACGFGVCLCCIEPTVKGNLCVCTEGPVFNINDLKWQI</sequence>
<feature type="binding site" evidence="12">
    <location>
        <position position="230"/>
    </location>
    <ligand>
        <name>[2Fe-2S] cluster</name>
        <dbReference type="ChEBI" id="CHEBI:190135"/>
    </ligand>
</feature>
<evidence type="ECO:0000256" key="4">
    <source>
        <dbReference type="ARBA" id="ARBA00022714"/>
    </source>
</evidence>
<dbReference type="Pfam" id="PF00175">
    <property type="entry name" value="NAD_binding_1"/>
    <property type="match status" value="1"/>
</dbReference>
<dbReference type="InterPro" id="IPR001433">
    <property type="entry name" value="OxRdtase_FAD/NAD-bd"/>
</dbReference>
<dbReference type="GO" id="GO:0050660">
    <property type="term" value="F:flavin adenine dinucleotide binding"/>
    <property type="evidence" value="ECO:0007669"/>
    <property type="project" value="InterPro"/>
</dbReference>
<dbReference type="InterPro" id="IPR019480">
    <property type="entry name" value="Dihydroorotate_DH_Fe-S-bd"/>
</dbReference>
<dbReference type="Pfam" id="PF10418">
    <property type="entry name" value="DHODB_Fe-S_bind"/>
    <property type="match status" value="1"/>
</dbReference>
<feature type="binding site" evidence="11">
    <location>
        <begin position="55"/>
        <end position="58"/>
    </location>
    <ligand>
        <name>FAD</name>
        <dbReference type="ChEBI" id="CHEBI:57692"/>
    </ligand>
</feature>
<dbReference type="InterPro" id="IPR039261">
    <property type="entry name" value="FNR_nucleotide-bd"/>
</dbReference>
<dbReference type="Gene3D" id="3.40.50.80">
    <property type="entry name" value="Nucleotide-binding domain of ferredoxin-NADP reductase (FNR) module"/>
    <property type="match status" value="1"/>
</dbReference>
<evidence type="ECO:0000313" key="14">
    <source>
        <dbReference type="EMBL" id="HDR50844.1"/>
    </source>
</evidence>
<dbReference type="Gene3D" id="2.10.240.10">
    <property type="entry name" value="Dihydroorotate dehydrogenase, electron transfer subunit"/>
    <property type="match status" value="1"/>
</dbReference>
<reference evidence="14" key="1">
    <citation type="journal article" date="2020" name="mSystems">
        <title>Genome- and Community-Level Interaction Insights into Carbon Utilization and Element Cycling Functions of Hydrothermarchaeota in Hydrothermal Sediment.</title>
        <authorList>
            <person name="Zhou Z."/>
            <person name="Liu Y."/>
            <person name="Xu W."/>
            <person name="Pan J."/>
            <person name="Luo Z.H."/>
            <person name="Li M."/>
        </authorList>
    </citation>
    <scope>NUCLEOTIDE SEQUENCE [LARGE SCALE GENOMIC DNA]</scope>
    <source>
        <strain evidence="14">SpSt-1217</strain>
    </source>
</reference>
<evidence type="ECO:0000256" key="6">
    <source>
        <dbReference type="ARBA" id="ARBA00022827"/>
    </source>
</evidence>
<name>A0A831LA30_9BACT</name>
<dbReference type="InterPro" id="IPR050353">
    <property type="entry name" value="PyrK_electron_transfer"/>
</dbReference>
<dbReference type="PROSITE" id="PS51384">
    <property type="entry name" value="FAD_FR"/>
    <property type="match status" value="1"/>
</dbReference>
<feature type="binding site" evidence="12">
    <location>
        <position position="245"/>
    </location>
    <ligand>
        <name>[2Fe-2S] cluster</name>
        <dbReference type="ChEBI" id="CHEBI:190135"/>
    </ligand>
</feature>
<keyword evidence="5 12" id="KW-0479">Metal-binding</keyword>
<proteinExistence type="inferred from homology"/>
<evidence type="ECO:0000256" key="8">
    <source>
        <dbReference type="ARBA" id="ARBA00023004"/>
    </source>
</evidence>
<dbReference type="PANTHER" id="PTHR43513">
    <property type="entry name" value="DIHYDROOROTATE DEHYDROGENASE B (NAD(+)), ELECTRON TRANSFER SUBUNIT"/>
    <property type="match status" value="1"/>
</dbReference>
<dbReference type="GO" id="GO:0051537">
    <property type="term" value="F:2 iron, 2 sulfur cluster binding"/>
    <property type="evidence" value="ECO:0007669"/>
    <property type="project" value="UniProtKB-KW"/>
</dbReference>
<keyword evidence="7" id="KW-0249">Electron transport</keyword>
<evidence type="ECO:0000256" key="9">
    <source>
        <dbReference type="ARBA" id="ARBA00023014"/>
    </source>
</evidence>
<feature type="binding site" evidence="12">
    <location>
        <position position="225"/>
    </location>
    <ligand>
        <name>[2Fe-2S] cluster</name>
        <dbReference type="ChEBI" id="CHEBI:190135"/>
    </ligand>
</feature>
<dbReference type="SUPFAM" id="SSF52343">
    <property type="entry name" value="Ferredoxin reductase-like, C-terminal NADP-linked domain"/>
    <property type="match status" value="1"/>
</dbReference>
<keyword evidence="3 11" id="KW-0285">Flavoprotein</keyword>
<evidence type="ECO:0000259" key="13">
    <source>
        <dbReference type="PROSITE" id="PS51384"/>
    </source>
</evidence>
<comment type="cofactor">
    <cofactor evidence="10">
        <name>[2Fe-2S] cluster</name>
        <dbReference type="ChEBI" id="CHEBI:190135"/>
    </cofactor>
</comment>
<evidence type="ECO:0000256" key="2">
    <source>
        <dbReference type="ARBA" id="ARBA00022448"/>
    </source>
</evidence>
<dbReference type="PIRSF" id="PIRSF006816">
    <property type="entry name" value="Cyc3_hyd_g"/>
    <property type="match status" value="1"/>
</dbReference>
<dbReference type="PANTHER" id="PTHR43513:SF3">
    <property type="entry name" value="DIHYDROOROTATE DEHYDROGENASE B (NAD(+)), ELECTRON TRANSFER SUBUNIT-RELATED"/>
    <property type="match status" value="1"/>
</dbReference>
<dbReference type="AlphaFoldDB" id="A0A831LA30"/>
<comment type="caution">
    <text evidence="14">The sequence shown here is derived from an EMBL/GenBank/DDBJ whole genome shotgun (WGS) entry which is preliminary data.</text>
</comment>
<comment type="cofactor">
    <cofactor evidence="11">
        <name>FAD</name>
        <dbReference type="ChEBI" id="CHEBI:57692"/>
    </cofactor>
    <text evidence="11">Binds 1 FAD per subunit.</text>
</comment>
<dbReference type="GO" id="GO:0016491">
    <property type="term" value="F:oxidoreductase activity"/>
    <property type="evidence" value="ECO:0007669"/>
    <property type="project" value="InterPro"/>
</dbReference>
<accession>A0A831LA30</accession>
<keyword evidence="2" id="KW-0813">Transport</keyword>
<comment type="cofactor">
    <cofactor evidence="12">
        <name>[2Fe-2S] cluster</name>
        <dbReference type="ChEBI" id="CHEBI:190135"/>
    </cofactor>
    <text evidence="12">Binds 1 [2Fe-2S] cluster per subunit.</text>
</comment>
<dbReference type="InterPro" id="IPR012165">
    <property type="entry name" value="Cyt_c3_hydrogenase_gsu"/>
</dbReference>
<organism evidence="14">
    <name type="scientific">Mariniphaga anaerophila</name>
    <dbReference type="NCBI Taxonomy" id="1484053"/>
    <lineage>
        <taxon>Bacteria</taxon>
        <taxon>Pseudomonadati</taxon>
        <taxon>Bacteroidota</taxon>
        <taxon>Bacteroidia</taxon>
        <taxon>Marinilabiliales</taxon>
        <taxon>Prolixibacteraceae</taxon>
        <taxon>Mariniphaga</taxon>
    </lineage>
</organism>
<evidence type="ECO:0000256" key="10">
    <source>
        <dbReference type="ARBA" id="ARBA00034078"/>
    </source>
</evidence>
<keyword evidence="4 12" id="KW-0001">2Fe-2S</keyword>
<dbReference type="SUPFAM" id="SSF63380">
    <property type="entry name" value="Riboflavin synthase domain-like"/>
    <property type="match status" value="1"/>
</dbReference>
<dbReference type="GO" id="GO:0046872">
    <property type="term" value="F:metal ion binding"/>
    <property type="evidence" value="ECO:0007669"/>
    <property type="project" value="UniProtKB-KW"/>
</dbReference>
<keyword evidence="6 11" id="KW-0274">FAD</keyword>
<keyword evidence="9 12" id="KW-0411">Iron-sulfur</keyword>
<protein>
    <submittedName>
        <fullName evidence="14">Dihydroorotate dehydrogenase electron transfer subunit</fullName>
    </submittedName>
</protein>
<comment type="similarity">
    <text evidence="1">Belongs to the PyrK family.</text>
</comment>
<dbReference type="InterPro" id="IPR017927">
    <property type="entry name" value="FAD-bd_FR_type"/>
</dbReference>
<evidence type="ECO:0000256" key="12">
    <source>
        <dbReference type="PIRSR" id="PIRSR006816-2"/>
    </source>
</evidence>
<feature type="domain" description="FAD-binding FR-type" evidence="13">
    <location>
        <begin position="4"/>
        <end position="105"/>
    </location>
</feature>
<dbReference type="CDD" id="cd06218">
    <property type="entry name" value="DHOD_e_trans"/>
    <property type="match status" value="1"/>
</dbReference>
<dbReference type="InterPro" id="IPR017938">
    <property type="entry name" value="Riboflavin_synthase-like_b-brl"/>
</dbReference>